<evidence type="ECO:0000256" key="10">
    <source>
        <dbReference type="ARBA" id="ARBA00049339"/>
    </source>
</evidence>
<evidence type="ECO:0000313" key="14">
    <source>
        <dbReference type="EMBL" id="KAL1517410.1"/>
    </source>
</evidence>
<sequence>MSTKLKLYVGRKIIDSLDKSTKFTPGHLQNLIHVGNPEEKGKVELNLSLSILEAHLGITNVNQILKIQPDDIIQRVQMIKDRANRKISFEINRSIFVKDVMENCYLPELNFTPKNIVIEYSSPNVAKPFHYGNLRSTIIGNFLSNLNIFIKNKVTRLNYLGDWGTQFGFIKIGVDSLNYDMEKLKSDPIKLLYQSYVHANKLAETDPSILEKAKAEFAKLEQGTEEDLKTWKQILEFTTDELTKTYGRLGVTFDEYNYESMYSGKEIGHVIDMLRKKNILKKLKDGKEVAEVDNDRTVSVIKSDGTTLYLTRDIAAAIDRFDKYKFDKMFYVVENGQSDHFNALKRIINRMDLPWSDRIVHVKFGRIKGMSTRRGTAVFLKDILDETKELIVKRQIESPTTKVPITDEETSDVLGVSCVIINDLKQRRQRDYDFDWDKVLQVKGDTGIKMQYTHCRLYSLEENCGTVPAKLCNSEILQELEVTVLLKEMAKFQDVLRIANEQLEACVLVTYLFHLCNHINRALKRLQVKGTDPDVAAQRLLLFNTAREVLKNGMIVLGLKPLNKM</sequence>
<dbReference type="AlphaFoldDB" id="A0ABD1FDQ0"/>
<dbReference type="EC" id="6.1.1.19" evidence="2"/>
<evidence type="ECO:0000256" key="2">
    <source>
        <dbReference type="ARBA" id="ARBA00012837"/>
    </source>
</evidence>
<dbReference type="NCBIfam" id="TIGR00456">
    <property type="entry name" value="argS"/>
    <property type="match status" value="1"/>
</dbReference>
<dbReference type="Pfam" id="PF05746">
    <property type="entry name" value="DALR_1"/>
    <property type="match status" value="1"/>
</dbReference>
<keyword evidence="15" id="KW-1185">Reference proteome</keyword>
<dbReference type="Gene3D" id="3.40.50.620">
    <property type="entry name" value="HUPs"/>
    <property type="match status" value="1"/>
</dbReference>
<dbReference type="SUPFAM" id="SSF47323">
    <property type="entry name" value="Anticodon-binding domain of a subclass of class I aminoacyl-tRNA synthetases"/>
    <property type="match status" value="1"/>
</dbReference>
<dbReference type="PRINTS" id="PR01038">
    <property type="entry name" value="TRNASYNTHARG"/>
</dbReference>
<dbReference type="FunFam" id="3.40.50.620:FF:000058">
    <property type="entry name" value="Mitochondrial arginyl-tRNA synthetase"/>
    <property type="match status" value="1"/>
</dbReference>
<dbReference type="InterPro" id="IPR001412">
    <property type="entry name" value="aa-tRNA-synth_I_CS"/>
</dbReference>
<evidence type="ECO:0000256" key="9">
    <source>
        <dbReference type="ARBA" id="ARBA00039495"/>
    </source>
</evidence>
<keyword evidence="6 12" id="KW-0648">Protein biosynthesis</keyword>
<evidence type="ECO:0000259" key="13">
    <source>
        <dbReference type="SMART" id="SM00836"/>
    </source>
</evidence>
<dbReference type="InterPro" id="IPR014729">
    <property type="entry name" value="Rossmann-like_a/b/a_fold"/>
</dbReference>
<dbReference type="Gene3D" id="1.10.730.10">
    <property type="entry name" value="Isoleucyl-tRNA Synthetase, Domain 1"/>
    <property type="match status" value="1"/>
</dbReference>
<name>A0ABD1FDQ0_HYPHA</name>
<keyword evidence="7 12" id="KW-0030">Aminoacyl-tRNA synthetase</keyword>
<dbReference type="EMBL" id="JBDJPC010000001">
    <property type="protein sequence ID" value="KAL1517410.1"/>
    <property type="molecule type" value="Genomic_DNA"/>
</dbReference>
<dbReference type="InterPro" id="IPR008909">
    <property type="entry name" value="DALR_anticod-bd"/>
</dbReference>
<dbReference type="SMART" id="SM00836">
    <property type="entry name" value="DALR_1"/>
    <property type="match status" value="1"/>
</dbReference>
<dbReference type="FunFam" id="1.10.730.10:FF:000006">
    <property type="entry name" value="Arginyl-tRNA synthetase 2, mitochondrial"/>
    <property type="match status" value="1"/>
</dbReference>
<evidence type="ECO:0000256" key="12">
    <source>
        <dbReference type="RuleBase" id="RU363038"/>
    </source>
</evidence>
<dbReference type="GO" id="GO:0004814">
    <property type="term" value="F:arginine-tRNA ligase activity"/>
    <property type="evidence" value="ECO:0007669"/>
    <property type="project" value="UniProtKB-EC"/>
</dbReference>
<dbReference type="InterPro" id="IPR009080">
    <property type="entry name" value="tRNAsynth_Ia_anticodon-bd"/>
</dbReference>
<evidence type="ECO:0000256" key="4">
    <source>
        <dbReference type="ARBA" id="ARBA00022741"/>
    </source>
</evidence>
<proteinExistence type="inferred from homology"/>
<evidence type="ECO:0000256" key="7">
    <source>
        <dbReference type="ARBA" id="ARBA00023146"/>
    </source>
</evidence>
<evidence type="ECO:0000256" key="1">
    <source>
        <dbReference type="ARBA" id="ARBA00005594"/>
    </source>
</evidence>
<comment type="catalytic activity">
    <reaction evidence="10">
        <text>tRNA(Arg) + L-arginine + ATP = L-arginyl-tRNA(Arg) + AMP + diphosphate</text>
        <dbReference type="Rhea" id="RHEA:20301"/>
        <dbReference type="Rhea" id="RHEA-COMP:9658"/>
        <dbReference type="Rhea" id="RHEA-COMP:9673"/>
        <dbReference type="ChEBI" id="CHEBI:30616"/>
        <dbReference type="ChEBI" id="CHEBI:32682"/>
        <dbReference type="ChEBI" id="CHEBI:33019"/>
        <dbReference type="ChEBI" id="CHEBI:78442"/>
        <dbReference type="ChEBI" id="CHEBI:78513"/>
        <dbReference type="ChEBI" id="CHEBI:456215"/>
        <dbReference type="EC" id="6.1.1.19"/>
    </reaction>
</comment>
<comment type="caution">
    <text evidence="14">The sequence shown here is derived from an EMBL/GenBank/DDBJ whole genome shotgun (WGS) entry which is preliminary data.</text>
</comment>
<protein>
    <recommendedName>
        <fullName evidence="9">Probable arginine--tRNA ligase, mitochondrial</fullName>
        <ecNumber evidence="2">6.1.1.19</ecNumber>
    </recommendedName>
    <alternativeName>
        <fullName evidence="8">Arginyl-tRNA synthetase</fullName>
    </alternativeName>
</protein>
<organism evidence="14 15">
    <name type="scientific">Hypothenemus hampei</name>
    <name type="common">Coffee berry borer</name>
    <dbReference type="NCBI Taxonomy" id="57062"/>
    <lineage>
        <taxon>Eukaryota</taxon>
        <taxon>Metazoa</taxon>
        <taxon>Ecdysozoa</taxon>
        <taxon>Arthropoda</taxon>
        <taxon>Hexapoda</taxon>
        <taxon>Insecta</taxon>
        <taxon>Pterygota</taxon>
        <taxon>Neoptera</taxon>
        <taxon>Endopterygota</taxon>
        <taxon>Coleoptera</taxon>
        <taxon>Polyphaga</taxon>
        <taxon>Cucujiformia</taxon>
        <taxon>Curculionidae</taxon>
        <taxon>Scolytinae</taxon>
        <taxon>Hypothenemus</taxon>
    </lineage>
</organism>
<evidence type="ECO:0000256" key="11">
    <source>
        <dbReference type="ARBA" id="ARBA00049595"/>
    </source>
</evidence>
<dbReference type="PROSITE" id="PS00178">
    <property type="entry name" value="AA_TRNA_LIGASE_I"/>
    <property type="match status" value="1"/>
</dbReference>
<evidence type="ECO:0000256" key="3">
    <source>
        <dbReference type="ARBA" id="ARBA00022598"/>
    </source>
</evidence>
<reference evidence="14 15" key="1">
    <citation type="submission" date="2024-05" db="EMBL/GenBank/DDBJ databases">
        <title>Genetic variation in Jamaican populations of the coffee berry borer (Hypothenemus hampei).</title>
        <authorList>
            <person name="Errbii M."/>
            <person name="Myrie A."/>
        </authorList>
    </citation>
    <scope>NUCLEOTIDE SEQUENCE [LARGE SCALE GENOMIC DNA]</scope>
    <source>
        <strain evidence="14">JA-Hopewell-2020-01-JO</strain>
        <tissue evidence="14">Whole body</tissue>
    </source>
</reference>
<dbReference type="InterPro" id="IPR035684">
    <property type="entry name" value="ArgRS_core"/>
</dbReference>
<dbReference type="PANTHER" id="PTHR11956:SF11">
    <property type="entry name" value="ARGININE--TRNA LIGASE, MITOCHONDRIAL-RELATED"/>
    <property type="match status" value="1"/>
</dbReference>
<evidence type="ECO:0000256" key="6">
    <source>
        <dbReference type="ARBA" id="ARBA00022917"/>
    </source>
</evidence>
<evidence type="ECO:0000313" key="15">
    <source>
        <dbReference type="Proteomes" id="UP001566132"/>
    </source>
</evidence>
<dbReference type="GO" id="GO:0006412">
    <property type="term" value="P:translation"/>
    <property type="evidence" value="ECO:0007669"/>
    <property type="project" value="UniProtKB-KW"/>
</dbReference>
<evidence type="ECO:0000256" key="8">
    <source>
        <dbReference type="ARBA" id="ARBA00033033"/>
    </source>
</evidence>
<keyword evidence="5 12" id="KW-0067">ATP-binding</keyword>
<dbReference type="GO" id="GO:0005524">
    <property type="term" value="F:ATP binding"/>
    <property type="evidence" value="ECO:0007669"/>
    <property type="project" value="UniProtKB-KW"/>
</dbReference>
<keyword evidence="3 12" id="KW-0436">Ligase</keyword>
<dbReference type="InterPro" id="IPR001278">
    <property type="entry name" value="Arg-tRNA-ligase"/>
</dbReference>
<comment type="function">
    <text evidence="11">Catalyzes the attachment of arginine to tRNA(Arg) in a two-step reaction: arginine is first activated by ATP to form Arg-AMP and then transferred to the acceptor end of tRNA(Arg).</text>
</comment>
<accession>A0ABD1FDQ0</accession>
<dbReference type="Pfam" id="PF00750">
    <property type="entry name" value="tRNA-synt_1d"/>
    <property type="match status" value="1"/>
</dbReference>
<feature type="domain" description="DALR anticodon binding" evidence="13">
    <location>
        <begin position="450"/>
        <end position="565"/>
    </location>
</feature>
<dbReference type="SUPFAM" id="SSF52374">
    <property type="entry name" value="Nucleotidylyl transferase"/>
    <property type="match status" value="1"/>
</dbReference>
<comment type="similarity">
    <text evidence="1 12">Belongs to the class-I aminoacyl-tRNA synthetase family.</text>
</comment>
<gene>
    <name evidence="14" type="ORF">ABEB36_001177</name>
</gene>
<dbReference type="Proteomes" id="UP001566132">
    <property type="component" value="Unassembled WGS sequence"/>
</dbReference>
<keyword evidence="4 12" id="KW-0547">Nucleotide-binding</keyword>
<evidence type="ECO:0000256" key="5">
    <source>
        <dbReference type="ARBA" id="ARBA00022840"/>
    </source>
</evidence>
<dbReference type="PANTHER" id="PTHR11956">
    <property type="entry name" value="ARGINYL-TRNA SYNTHETASE"/>
    <property type="match status" value="1"/>
</dbReference>